<evidence type="ECO:0000313" key="4">
    <source>
        <dbReference type="Proteomes" id="UP000252355"/>
    </source>
</evidence>
<proteinExistence type="predicted"/>
<reference evidence="3 4" key="1">
    <citation type="submission" date="2018-05" db="EMBL/GenBank/DDBJ databases">
        <title>A metagenomic window into the 2 km-deep terrestrial subsurface aquifer revealed taxonomically and functionally diverse microbial community comprising novel uncultured bacterial lineages.</title>
        <authorList>
            <person name="Kadnikov V.V."/>
            <person name="Mardanov A.V."/>
            <person name="Beletsky A.V."/>
            <person name="Banks D."/>
            <person name="Pimenov N.V."/>
            <person name="Frank Y.A."/>
            <person name="Karnachuk O.V."/>
            <person name="Ravin N.V."/>
        </authorList>
    </citation>
    <scope>NUCLEOTIDE SEQUENCE [LARGE SCALE GENOMIC DNA]</scope>
    <source>
        <strain evidence="3">BY5</strain>
    </source>
</reference>
<feature type="signal peptide" evidence="2">
    <location>
        <begin position="1"/>
        <end position="24"/>
    </location>
</feature>
<feature type="region of interest" description="Disordered" evidence="1">
    <location>
        <begin position="27"/>
        <end position="55"/>
    </location>
</feature>
<accession>A0A367ZJS0</accession>
<evidence type="ECO:0000256" key="1">
    <source>
        <dbReference type="SAM" id="MobiDB-lite"/>
    </source>
</evidence>
<evidence type="ECO:0000256" key="2">
    <source>
        <dbReference type="SAM" id="SignalP"/>
    </source>
</evidence>
<comment type="caution">
    <text evidence="3">The sequence shown here is derived from an EMBL/GenBank/DDBJ whole genome shotgun (WGS) entry which is preliminary data.</text>
</comment>
<organism evidence="3 4">
    <name type="scientific">Candidatus Ozemobacter sibiricus</name>
    <dbReference type="NCBI Taxonomy" id="2268124"/>
    <lineage>
        <taxon>Bacteria</taxon>
        <taxon>Candidatus Ozemobacteria</taxon>
        <taxon>Candidatus Ozemobacterales</taxon>
        <taxon>Candidatus Ozemobacteraceae</taxon>
        <taxon>Candidatus Ozemobacter</taxon>
    </lineage>
</organism>
<protein>
    <submittedName>
        <fullName evidence="3">Uncharacterized protein</fullName>
    </submittedName>
</protein>
<keyword evidence="2" id="KW-0732">Signal</keyword>
<feature type="chain" id="PRO_5016952045" evidence="2">
    <location>
        <begin position="25"/>
        <end position="179"/>
    </location>
</feature>
<dbReference type="Proteomes" id="UP000252355">
    <property type="component" value="Unassembled WGS sequence"/>
</dbReference>
<sequence>MTKATHLVLVALLVSFLFPLTGMAGQSQNPAPAPAPEVGPGGDSGQSDQAGQADQIGQSKGCGLWAFIKKNLKKLFEKNPEQDAELLKKLLVLAAKDLELALQAIDGKDKCYAKAFPAVGHLNHALSALHKGRPPKHLKPAFKQLEKRISHAKFYLVVYDFEEAAARIEAAKDYIGELN</sequence>
<gene>
    <name evidence="3" type="ORF">OZSIB_1657</name>
</gene>
<dbReference type="EMBL" id="QOQW01000025">
    <property type="protein sequence ID" value="RCK78280.1"/>
    <property type="molecule type" value="Genomic_DNA"/>
</dbReference>
<evidence type="ECO:0000313" key="3">
    <source>
        <dbReference type="EMBL" id="RCK78280.1"/>
    </source>
</evidence>
<feature type="compositionally biased region" description="Low complexity" evidence="1">
    <location>
        <begin position="45"/>
        <end position="55"/>
    </location>
</feature>
<dbReference type="AlphaFoldDB" id="A0A367ZJS0"/>
<name>A0A367ZJS0_9BACT</name>